<dbReference type="Proteomes" id="UP000596742">
    <property type="component" value="Unassembled WGS sequence"/>
</dbReference>
<feature type="compositionally biased region" description="Polar residues" evidence="2">
    <location>
        <begin position="30"/>
        <end position="46"/>
    </location>
</feature>
<dbReference type="Gene3D" id="3.30.40.10">
    <property type="entry name" value="Zinc/RING finger domain, C3HC4 (zinc finger)"/>
    <property type="match status" value="1"/>
</dbReference>
<dbReference type="SUPFAM" id="SSF57903">
    <property type="entry name" value="FYVE/PHD zinc finger"/>
    <property type="match status" value="1"/>
</dbReference>
<keyword evidence="1" id="KW-0175">Coiled coil</keyword>
<reference evidence="3" key="1">
    <citation type="submission" date="2018-11" db="EMBL/GenBank/DDBJ databases">
        <authorList>
            <person name="Alioto T."/>
            <person name="Alioto T."/>
        </authorList>
    </citation>
    <scope>NUCLEOTIDE SEQUENCE</scope>
</reference>
<feature type="region of interest" description="Disordered" evidence="2">
    <location>
        <begin position="319"/>
        <end position="348"/>
    </location>
</feature>
<evidence type="ECO:0000256" key="1">
    <source>
        <dbReference type="SAM" id="Coils"/>
    </source>
</evidence>
<sequence>MKESDKIDRTPVTINQDGGQKTRRGRPLGSKNNLRNNSTPRPSSPAILTQNQFQTLQVEYENDDAWVCENCKTLFTNPDTKTLECQRCKKHYCTKCLNKSDDEYNILSKSDSMWFCGPCKGKVEKNIITDLKIEERCNAIIEEFEQRLHFLETEIQTKCDEDTVRKIVRQELVNNNQVDTNAAPILPQAANNSVTSVISELNERKSRKNNLIIYGTKECNSENVEERKDFDLELLTDIAQNCEVDLNTYNIGKLRRIGKFDKDKAHRPLLIQSETPDFKIAVLRNASKLKGTDKKYNTISLSHDMTKSEREEEKKLFAEAKEKEKKSQGKFTFKVRGPPGARRIIRVQ</sequence>
<dbReference type="InterPro" id="IPR013083">
    <property type="entry name" value="Znf_RING/FYVE/PHD"/>
</dbReference>
<gene>
    <name evidence="3" type="ORF">MGAL_10B083037</name>
</gene>
<dbReference type="AlphaFoldDB" id="A0A8B6FVZ7"/>
<organism evidence="3 4">
    <name type="scientific">Mytilus galloprovincialis</name>
    <name type="common">Mediterranean mussel</name>
    <dbReference type="NCBI Taxonomy" id="29158"/>
    <lineage>
        <taxon>Eukaryota</taxon>
        <taxon>Metazoa</taxon>
        <taxon>Spiralia</taxon>
        <taxon>Lophotrochozoa</taxon>
        <taxon>Mollusca</taxon>
        <taxon>Bivalvia</taxon>
        <taxon>Autobranchia</taxon>
        <taxon>Pteriomorphia</taxon>
        <taxon>Mytilida</taxon>
        <taxon>Mytiloidea</taxon>
        <taxon>Mytilidae</taxon>
        <taxon>Mytilinae</taxon>
        <taxon>Mytilus</taxon>
    </lineage>
</organism>
<evidence type="ECO:0000313" key="3">
    <source>
        <dbReference type="EMBL" id="VDI55500.1"/>
    </source>
</evidence>
<comment type="caution">
    <text evidence="3">The sequence shown here is derived from an EMBL/GenBank/DDBJ whole genome shotgun (WGS) entry which is preliminary data.</text>
</comment>
<keyword evidence="4" id="KW-1185">Reference proteome</keyword>
<dbReference type="EMBL" id="UYJE01007509">
    <property type="protein sequence ID" value="VDI55500.1"/>
    <property type="molecule type" value="Genomic_DNA"/>
</dbReference>
<dbReference type="PANTHER" id="PTHR37445">
    <property type="entry name" value="PROTEIN CBG24663"/>
    <property type="match status" value="1"/>
</dbReference>
<feature type="coiled-coil region" evidence="1">
    <location>
        <begin position="134"/>
        <end position="161"/>
    </location>
</feature>
<dbReference type="InterPro" id="IPR011011">
    <property type="entry name" value="Znf_FYVE_PHD"/>
</dbReference>
<evidence type="ECO:0000256" key="2">
    <source>
        <dbReference type="SAM" id="MobiDB-lite"/>
    </source>
</evidence>
<proteinExistence type="predicted"/>
<dbReference type="PANTHER" id="PTHR37445:SF3">
    <property type="entry name" value="ZINC FINGER PHD-TYPE DOMAIN-CONTAINING PROTEIN"/>
    <property type="match status" value="1"/>
</dbReference>
<feature type="region of interest" description="Disordered" evidence="2">
    <location>
        <begin position="1"/>
        <end position="46"/>
    </location>
</feature>
<evidence type="ECO:0000313" key="4">
    <source>
        <dbReference type="Proteomes" id="UP000596742"/>
    </source>
</evidence>
<name>A0A8B6FVZ7_MYTGA</name>
<accession>A0A8B6FVZ7</accession>
<protein>
    <submittedName>
        <fullName evidence="3">Uncharacterized protein</fullName>
    </submittedName>
</protein>
<dbReference type="OrthoDB" id="6048664at2759"/>